<dbReference type="EMBL" id="OX458333">
    <property type="protein sequence ID" value="CAI8966394.1"/>
    <property type="molecule type" value="Genomic_DNA"/>
</dbReference>
<sequence length="56" mass="6007">MKNLLISDEGQHRPASSTTRVLRLGASITREGLHAYKPGANSKGFAVGRVSDAMRP</sequence>
<protein>
    <submittedName>
        <fullName evidence="1">Uncharacterized protein</fullName>
    </submittedName>
</protein>
<evidence type="ECO:0000313" key="2">
    <source>
        <dbReference type="Proteomes" id="UP001162030"/>
    </source>
</evidence>
<organism evidence="1 2">
    <name type="scientific">Methylocaldum szegediense</name>
    <dbReference type="NCBI Taxonomy" id="73780"/>
    <lineage>
        <taxon>Bacteria</taxon>
        <taxon>Pseudomonadati</taxon>
        <taxon>Pseudomonadota</taxon>
        <taxon>Gammaproteobacteria</taxon>
        <taxon>Methylococcales</taxon>
        <taxon>Methylococcaceae</taxon>
        <taxon>Methylocaldum</taxon>
    </lineage>
</organism>
<accession>A0ABM9I8Y0</accession>
<evidence type="ECO:0000313" key="1">
    <source>
        <dbReference type="EMBL" id="CAI8966394.1"/>
    </source>
</evidence>
<name>A0ABM9I8Y0_9GAMM</name>
<proteinExistence type="predicted"/>
<keyword evidence="2" id="KW-1185">Reference proteome</keyword>
<reference evidence="1 2" key="1">
    <citation type="submission" date="2023-03" db="EMBL/GenBank/DDBJ databases">
        <authorList>
            <person name="Pearce D."/>
        </authorList>
    </citation>
    <scope>NUCLEOTIDE SEQUENCE [LARGE SCALE GENOMIC DNA]</scope>
    <source>
        <strain evidence="1">Msz</strain>
    </source>
</reference>
<dbReference type="Proteomes" id="UP001162030">
    <property type="component" value="Chromosome"/>
</dbReference>
<gene>
    <name evidence="1" type="ORF">MSZNOR_4777</name>
</gene>